<feature type="domain" description="CheR-type methyltransferase" evidence="6">
    <location>
        <begin position="2"/>
        <end position="280"/>
    </location>
</feature>
<dbReference type="PROSITE" id="PS50123">
    <property type="entry name" value="CHER"/>
    <property type="match status" value="1"/>
</dbReference>
<dbReference type="PANTHER" id="PTHR24422">
    <property type="entry name" value="CHEMOTAXIS PROTEIN METHYLTRANSFERASE"/>
    <property type="match status" value="1"/>
</dbReference>
<evidence type="ECO:0000256" key="4">
    <source>
        <dbReference type="ARBA" id="ARBA00022679"/>
    </source>
</evidence>
<comment type="caution">
    <text evidence="7">The sequence shown here is derived from an EMBL/GenBank/DDBJ whole genome shotgun (WGS) entry which is preliminary data.</text>
</comment>
<evidence type="ECO:0000259" key="6">
    <source>
        <dbReference type="PROSITE" id="PS50123"/>
    </source>
</evidence>
<keyword evidence="4" id="KW-0808">Transferase</keyword>
<dbReference type="Gene3D" id="3.40.50.150">
    <property type="entry name" value="Vaccinia Virus protein VP39"/>
    <property type="match status" value="1"/>
</dbReference>
<dbReference type="Pfam" id="PF03705">
    <property type="entry name" value="CheR_N"/>
    <property type="match status" value="1"/>
</dbReference>
<dbReference type="SUPFAM" id="SSF53335">
    <property type="entry name" value="S-adenosyl-L-methionine-dependent methyltransferases"/>
    <property type="match status" value="1"/>
</dbReference>
<dbReference type="AlphaFoldDB" id="A0A2N1PJ21"/>
<evidence type="ECO:0000256" key="3">
    <source>
        <dbReference type="ARBA" id="ARBA00022603"/>
    </source>
</evidence>
<dbReference type="InterPro" id="IPR000780">
    <property type="entry name" value="CheR_MeTrfase"/>
</dbReference>
<dbReference type="InterPro" id="IPR022641">
    <property type="entry name" value="CheR_N"/>
</dbReference>
<dbReference type="GO" id="GO:0008983">
    <property type="term" value="F:protein-glutamate O-methyltransferase activity"/>
    <property type="evidence" value="ECO:0007669"/>
    <property type="project" value="UniProtKB-EC"/>
</dbReference>
<name>A0A2N1PJ21_9BACT</name>
<gene>
    <name evidence="7" type="ORF">CVV64_19360</name>
</gene>
<reference evidence="7 8" key="1">
    <citation type="journal article" date="2017" name="ISME J.">
        <title>Potential for microbial H2 and metal transformations associated with novel bacteria and archaea in deep terrestrial subsurface sediments.</title>
        <authorList>
            <person name="Hernsdorf A.W."/>
            <person name="Amano Y."/>
            <person name="Miyakawa K."/>
            <person name="Ise K."/>
            <person name="Suzuki Y."/>
            <person name="Anantharaman K."/>
            <person name="Probst A."/>
            <person name="Burstein D."/>
            <person name="Thomas B.C."/>
            <person name="Banfield J.F."/>
        </authorList>
    </citation>
    <scope>NUCLEOTIDE SEQUENCE [LARGE SCALE GENOMIC DNA]</scope>
    <source>
        <strain evidence="7">HGW-Wallbacteria-1</strain>
    </source>
</reference>
<evidence type="ECO:0000256" key="1">
    <source>
        <dbReference type="ARBA" id="ARBA00001541"/>
    </source>
</evidence>
<dbReference type="EMBL" id="PGXC01000052">
    <property type="protein sequence ID" value="PKK88310.1"/>
    <property type="molecule type" value="Genomic_DNA"/>
</dbReference>
<dbReference type="SUPFAM" id="SSF47757">
    <property type="entry name" value="Chemotaxis receptor methyltransferase CheR, N-terminal domain"/>
    <property type="match status" value="1"/>
</dbReference>
<dbReference type="Gene3D" id="1.10.155.10">
    <property type="entry name" value="Chemotaxis receptor methyltransferase CheR, N-terminal domain"/>
    <property type="match status" value="1"/>
</dbReference>
<protein>
    <recommendedName>
        <fullName evidence="2">protein-glutamate O-methyltransferase</fullName>
        <ecNumber evidence="2">2.1.1.80</ecNumber>
    </recommendedName>
</protein>
<proteinExistence type="predicted"/>
<evidence type="ECO:0000313" key="7">
    <source>
        <dbReference type="EMBL" id="PKK88310.1"/>
    </source>
</evidence>
<dbReference type="PRINTS" id="PR00996">
    <property type="entry name" value="CHERMTFRASE"/>
</dbReference>
<keyword evidence="3" id="KW-0489">Methyltransferase</keyword>
<dbReference type="PIRSF" id="PIRSF000410">
    <property type="entry name" value="CheR"/>
    <property type="match status" value="1"/>
</dbReference>
<evidence type="ECO:0000313" key="8">
    <source>
        <dbReference type="Proteomes" id="UP000233256"/>
    </source>
</evidence>
<dbReference type="InterPro" id="IPR029063">
    <property type="entry name" value="SAM-dependent_MTases_sf"/>
</dbReference>
<dbReference type="EC" id="2.1.1.80" evidence="2"/>
<dbReference type="Proteomes" id="UP000233256">
    <property type="component" value="Unassembled WGS sequence"/>
</dbReference>
<evidence type="ECO:0000256" key="2">
    <source>
        <dbReference type="ARBA" id="ARBA00012534"/>
    </source>
</evidence>
<dbReference type="InterPro" id="IPR050903">
    <property type="entry name" value="Bact_Chemotaxis_MeTrfase"/>
</dbReference>
<dbReference type="InterPro" id="IPR026024">
    <property type="entry name" value="Chemotaxis_MeTrfase_CheR"/>
</dbReference>
<dbReference type="Pfam" id="PF01739">
    <property type="entry name" value="CheR"/>
    <property type="match status" value="1"/>
</dbReference>
<dbReference type="InterPro" id="IPR022642">
    <property type="entry name" value="CheR_C"/>
</dbReference>
<dbReference type="InterPro" id="IPR036804">
    <property type="entry name" value="CheR_N_sf"/>
</dbReference>
<sequence>MTHFNEQELSDTIFRKISDLIYSNFGINLTDHKRALVKGRLLKLVRDGGFRGYDDYLEHVLSDPTGAALSRMLDRLTTNYTFFMREKEHFDFFVNIALTWAAALQENRKDRDIRIWSAGCSSGEEPYTLAMLMLDHFGSSSNSWDLGVLATDISANVLKTAAEALYPAEAARDVPESLKRKYFRKAGNEMVEISESIRRLVLFRRFNLMRETFPFKGRFHIIFCRNVMIYFDAPTKQRIIQKFHDFLEPGGYLFVGHSESLDRATCPLQYIKPAVYRRKG</sequence>
<dbReference type="SMART" id="SM00138">
    <property type="entry name" value="MeTrc"/>
    <property type="match status" value="1"/>
</dbReference>
<evidence type="ECO:0000256" key="5">
    <source>
        <dbReference type="ARBA" id="ARBA00022691"/>
    </source>
</evidence>
<accession>A0A2N1PJ21</accession>
<dbReference type="CDD" id="cd02440">
    <property type="entry name" value="AdoMet_MTases"/>
    <property type="match status" value="1"/>
</dbReference>
<dbReference type="GO" id="GO:0032259">
    <property type="term" value="P:methylation"/>
    <property type="evidence" value="ECO:0007669"/>
    <property type="project" value="UniProtKB-KW"/>
</dbReference>
<comment type="catalytic activity">
    <reaction evidence="1">
        <text>L-glutamyl-[protein] + S-adenosyl-L-methionine = [protein]-L-glutamate 5-O-methyl ester + S-adenosyl-L-homocysteine</text>
        <dbReference type="Rhea" id="RHEA:24452"/>
        <dbReference type="Rhea" id="RHEA-COMP:10208"/>
        <dbReference type="Rhea" id="RHEA-COMP:10311"/>
        <dbReference type="ChEBI" id="CHEBI:29973"/>
        <dbReference type="ChEBI" id="CHEBI:57856"/>
        <dbReference type="ChEBI" id="CHEBI:59789"/>
        <dbReference type="ChEBI" id="CHEBI:82795"/>
        <dbReference type="EC" id="2.1.1.80"/>
    </reaction>
</comment>
<keyword evidence="5" id="KW-0949">S-adenosyl-L-methionine</keyword>
<dbReference type="PANTHER" id="PTHR24422:SF19">
    <property type="entry name" value="CHEMOTAXIS PROTEIN METHYLTRANSFERASE"/>
    <property type="match status" value="1"/>
</dbReference>
<organism evidence="7 8">
    <name type="scientific">Candidatus Wallbacteria bacterium HGW-Wallbacteria-1</name>
    <dbReference type="NCBI Taxonomy" id="2013854"/>
    <lineage>
        <taxon>Bacteria</taxon>
        <taxon>Candidatus Walliibacteriota</taxon>
    </lineage>
</organism>